<evidence type="ECO:0000259" key="2">
    <source>
        <dbReference type="Pfam" id="PF01548"/>
    </source>
</evidence>
<dbReference type="GO" id="GO:0006313">
    <property type="term" value="P:DNA transposition"/>
    <property type="evidence" value="ECO:0007669"/>
    <property type="project" value="InterPro"/>
</dbReference>
<evidence type="ECO:0000259" key="3">
    <source>
        <dbReference type="Pfam" id="PF02371"/>
    </source>
</evidence>
<dbReference type="InterPro" id="IPR047650">
    <property type="entry name" value="Transpos_IS110"/>
</dbReference>
<dbReference type="GO" id="GO:0003677">
    <property type="term" value="F:DNA binding"/>
    <property type="evidence" value="ECO:0007669"/>
    <property type="project" value="InterPro"/>
</dbReference>
<feature type="coiled-coil region" evidence="1">
    <location>
        <begin position="178"/>
        <end position="212"/>
    </location>
</feature>
<name>A0A7G9YZ21_9EURY</name>
<feature type="domain" description="Transposase IS110-like N-terminal" evidence="2">
    <location>
        <begin position="8"/>
        <end position="149"/>
    </location>
</feature>
<dbReference type="GO" id="GO:0004803">
    <property type="term" value="F:transposase activity"/>
    <property type="evidence" value="ECO:0007669"/>
    <property type="project" value="InterPro"/>
</dbReference>
<dbReference type="Pfam" id="PF01548">
    <property type="entry name" value="DEDD_Tnp_IS110"/>
    <property type="match status" value="1"/>
</dbReference>
<evidence type="ECO:0000313" key="4">
    <source>
        <dbReference type="EMBL" id="QNO53255.1"/>
    </source>
</evidence>
<evidence type="ECO:0000256" key="1">
    <source>
        <dbReference type="SAM" id="Coils"/>
    </source>
</evidence>
<sequence length="334" mass="38257">MSSTRQYAGLDLHKSFCQVLVCEKEGELIKEGRIKTEAKDIEEFFSGLEDLTIAFEASSNYEYFYDLLEGLGHKVILAHPLKTKMIAEAKIKTDKIDAKTLAELLRGDFLPTSYVPPKEIRALRHLVRHRIFLGKYRGIIKNQIKTELRRKNIKYPDGAGIFVGRGKKWLCNLKNPVIDSYLAIYEAVDRELKNAEREIGKAGKEYEEVKLMTGIKGIGVYSALIIYSEIEDCSRFSNEEKVFSYAGLVPRVHQSGNTSYYGRITKEGSKYLRWILVEAVRVHVQWCPDSKITKHYNKIKKKKGANVAATAAARKLLQVIYHMLKNKEEFRIEG</sequence>
<feature type="domain" description="Transposase IS116/IS110/IS902 C-terminal" evidence="3">
    <location>
        <begin position="211"/>
        <end position="291"/>
    </location>
</feature>
<accession>A0A7G9YZ21</accession>
<reference evidence="4" key="1">
    <citation type="submission" date="2020-06" db="EMBL/GenBank/DDBJ databases">
        <title>Unique genomic features of the anaerobic methanotrophic archaea.</title>
        <authorList>
            <person name="Chadwick G.L."/>
            <person name="Skennerton C.T."/>
            <person name="Laso-Perez R."/>
            <person name="Leu A.O."/>
            <person name="Speth D.R."/>
            <person name="Yu H."/>
            <person name="Morgan-Lang C."/>
            <person name="Hatzenpichler R."/>
            <person name="Goudeau D."/>
            <person name="Malmstrom R."/>
            <person name="Brazelton W.J."/>
            <person name="Woyke T."/>
            <person name="Hallam S.J."/>
            <person name="Tyson G.W."/>
            <person name="Wegener G."/>
            <person name="Boetius A."/>
            <person name="Orphan V."/>
        </authorList>
    </citation>
    <scope>NUCLEOTIDE SEQUENCE</scope>
</reference>
<organism evidence="4">
    <name type="scientific">Candidatus Methanophagaceae archaeon ANME-1 ERB6</name>
    <dbReference type="NCBI Taxonomy" id="2759912"/>
    <lineage>
        <taxon>Archaea</taxon>
        <taxon>Methanobacteriati</taxon>
        <taxon>Methanobacteriota</taxon>
        <taxon>Stenosarchaea group</taxon>
        <taxon>Methanomicrobia</taxon>
        <taxon>Candidatus Methanophagales</taxon>
        <taxon>Candidatus Methanophagaceae</taxon>
    </lineage>
</organism>
<keyword evidence="1" id="KW-0175">Coiled coil</keyword>
<dbReference type="NCBIfam" id="NF033542">
    <property type="entry name" value="transpos_IS110"/>
    <property type="match status" value="1"/>
</dbReference>
<dbReference type="InterPro" id="IPR003346">
    <property type="entry name" value="Transposase_20"/>
</dbReference>
<proteinExistence type="predicted"/>
<dbReference type="PANTHER" id="PTHR33055">
    <property type="entry name" value="TRANSPOSASE FOR INSERTION SEQUENCE ELEMENT IS1111A"/>
    <property type="match status" value="1"/>
</dbReference>
<protein>
    <submittedName>
        <fullName evidence="4">Uncharacterized protein</fullName>
    </submittedName>
</protein>
<dbReference type="AlphaFoldDB" id="A0A7G9YZ21"/>
<dbReference type="InterPro" id="IPR002525">
    <property type="entry name" value="Transp_IS110-like_N"/>
</dbReference>
<dbReference type="EMBL" id="MT631535">
    <property type="protein sequence ID" value="QNO53255.1"/>
    <property type="molecule type" value="Genomic_DNA"/>
</dbReference>
<gene>
    <name evidence="4" type="ORF">BKBCGLBC_00016</name>
</gene>
<dbReference type="PANTHER" id="PTHR33055:SF15">
    <property type="entry name" value="TRANSPOSASE-RELATED"/>
    <property type="match status" value="1"/>
</dbReference>
<dbReference type="Pfam" id="PF02371">
    <property type="entry name" value="Transposase_20"/>
    <property type="match status" value="1"/>
</dbReference>